<feature type="domain" description="Alcohol dehydrogenase-like N-terminal" evidence="7">
    <location>
        <begin position="24"/>
        <end position="139"/>
    </location>
</feature>
<sequence length="337" mass="34910">MRAFVITGPGRAEVQDVPPPEAAPGGVVVDVEQAGVCGTDVEFFTGEMSYLHTGQARYPVRIGHEWSGTVSAVGDGVDPAWRGRRVTGDTMLGCGQCHRCLSGRQHVCADRYEIGIRHGWPGALAERVPVPVTALQVLPDAVDAALGALVEPGGNALRSVQGADLRPGRRLLVLGPGTIGLLAAQIAAAHGVEVHLLGRSAASLSFAESIGFGDVWTRETLPELPWDAVIDASNAAALPALAAELVEPGGRVVYVGLAGQPSLLDTRALALKDVTAVGVLSASGAFPRTVELYASGAVDPRPLVAATVGLDEVAAVLAGARRPEWGDAPKIHVDPRR</sequence>
<organism evidence="8 9">
    <name type="scientific">Plantactinospora solaniradicis</name>
    <dbReference type="NCBI Taxonomy" id="1723736"/>
    <lineage>
        <taxon>Bacteria</taxon>
        <taxon>Bacillati</taxon>
        <taxon>Actinomycetota</taxon>
        <taxon>Actinomycetes</taxon>
        <taxon>Micromonosporales</taxon>
        <taxon>Micromonosporaceae</taxon>
        <taxon>Plantactinospora</taxon>
    </lineage>
</organism>
<dbReference type="Pfam" id="PF08240">
    <property type="entry name" value="ADH_N"/>
    <property type="match status" value="1"/>
</dbReference>
<dbReference type="Gene3D" id="3.90.180.10">
    <property type="entry name" value="Medium-chain alcohol dehydrogenases, catalytic domain"/>
    <property type="match status" value="1"/>
</dbReference>
<protein>
    <submittedName>
        <fullName evidence="8">Zinc-binding dehydrogenase</fullName>
    </submittedName>
</protein>
<dbReference type="Gene3D" id="3.40.50.720">
    <property type="entry name" value="NAD(P)-binding Rossmann-like Domain"/>
    <property type="match status" value="1"/>
</dbReference>
<evidence type="ECO:0000256" key="4">
    <source>
        <dbReference type="ARBA" id="ARBA00023002"/>
    </source>
</evidence>
<evidence type="ECO:0000256" key="5">
    <source>
        <dbReference type="RuleBase" id="RU361277"/>
    </source>
</evidence>
<comment type="similarity">
    <text evidence="5">Belongs to the zinc-containing alcohol dehydrogenase family.</text>
</comment>
<dbReference type="RefSeq" id="WP_377419769.1">
    <property type="nucleotide sequence ID" value="NZ_JBHSPR010000007.1"/>
</dbReference>
<gene>
    <name evidence="8" type="ORF">ACFP2T_09455</name>
</gene>
<comment type="cofactor">
    <cofactor evidence="1 5">
        <name>Zn(2+)</name>
        <dbReference type="ChEBI" id="CHEBI:29105"/>
    </cofactor>
</comment>
<reference evidence="9" key="1">
    <citation type="journal article" date="2019" name="Int. J. Syst. Evol. Microbiol.">
        <title>The Global Catalogue of Microorganisms (GCM) 10K type strain sequencing project: providing services to taxonomists for standard genome sequencing and annotation.</title>
        <authorList>
            <consortium name="The Broad Institute Genomics Platform"/>
            <consortium name="The Broad Institute Genome Sequencing Center for Infectious Disease"/>
            <person name="Wu L."/>
            <person name="Ma J."/>
        </authorList>
    </citation>
    <scope>NUCLEOTIDE SEQUENCE [LARGE SCALE GENOMIC DNA]</scope>
    <source>
        <strain evidence="9">ZS-35-S2</strain>
    </source>
</reference>
<evidence type="ECO:0000256" key="3">
    <source>
        <dbReference type="ARBA" id="ARBA00022833"/>
    </source>
</evidence>
<keyword evidence="4" id="KW-0560">Oxidoreductase</keyword>
<keyword evidence="9" id="KW-1185">Reference proteome</keyword>
<dbReference type="PANTHER" id="PTHR43401:SF2">
    <property type="entry name" value="L-THREONINE 3-DEHYDROGENASE"/>
    <property type="match status" value="1"/>
</dbReference>
<dbReference type="Proteomes" id="UP001596203">
    <property type="component" value="Unassembled WGS sequence"/>
</dbReference>
<keyword evidence="3 5" id="KW-0862">Zinc</keyword>
<accession>A0ABW1K4R9</accession>
<dbReference type="InterPro" id="IPR050129">
    <property type="entry name" value="Zn_alcohol_dh"/>
</dbReference>
<name>A0ABW1K4R9_9ACTN</name>
<dbReference type="Pfam" id="PF00107">
    <property type="entry name" value="ADH_zinc_N"/>
    <property type="match status" value="1"/>
</dbReference>
<proteinExistence type="inferred from homology"/>
<dbReference type="PANTHER" id="PTHR43401">
    <property type="entry name" value="L-THREONINE 3-DEHYDROGENASE"/>
    <property type="match status" value="1"/>
</dbReference>
<evidence type="ECO:0000259" key="6">
    <source>
        <dbReference type="Pfam" id="PF00107"/>
    </source>
</evidence>
<dbReference type="EMBL" id="JBHSPR010000007">
    <property type="protein sequence ID" value="MFC6016425.1"/>
    <property type="molecule type" value="Genomic_DNA"/>
</dbReference>
<dbReference type="InterPro" id="IPR002328">
    <property type="entry name" value="ADH_Zn_CS"/>
</dbReference>
<dbReference type="SUPFAM" id="SSF50129">
    <property type="entry name" value="GroES-like"/>
    <property type="match status" value="1"/>
</dbReference>
<feature type="domain" description="Alcohol dehydrogenase-like C-terminal" evidence="6">
    <location>
        <begin position="179"/>
        <end position="294"/>
    </location>
</feature>
<evidence type="ECO:0000256" key="1">
    <source>
        <dbReference type="ARBA" id="ARBA00001947"/>
    </source>
</evidence>
<dbReference type="InterPro" id="IPR013149">
    <property type="entry name" value="ADH-like_C"/>
</dbReference>
<evidence type="ECO:0000259" key="7">
    <source>
        <dbReference type="Pfam" id="PF08240"/>
    </source>
</evidence>
<evidence type="ECO:0000256" key="2">
    <source>
        <dbReference type="ARBA" id="ARBA00022723"/>
    </source>
</evidence>
<comment type="caution">
    <text evidence="8">The sequence shown here is derived from an EMBL/GenBank/DDBJ whole genome shotgun (WGS) entry which is preliminary data.</text>
</comment>
<dbReference type="InterPro" id="IPR036291">
    <property type="entry name" value="NAD(P)-bd_dom_sf"/>
</dbReference>
<keyword evidence="2 5" id="KW-0479">Metal-binding</keyword>
<evidence type="ECO:0000313" key="8">
    <source>
        <dbReference type="EMBL" id="MFC6016425.1"/>
    </source>
</evidence>
<dbReference type="InterPro" id="IPR013154">
    <property type="entry name" value="ADH-like_N"/>
</dbReference>
<dbReference type="InterPro" id="IPR011032">
    <property type="entry name" value="GroES-like_sf"/>
</dbReference>
<dbReference type="PROSITE" id="PS00059">
    <property type="entry name" value="ADH_ZINC"/>
    <property type="match status" value="1"/>
</dbReference>
<evidence type="ECO:0000313" key="9">
    <source>
        <dbReference type="Proteomes" id="UP001596203"/>
    </source>
</evidence>
<dbReference type="SUPFAM" id="SSF51735">
    <property type="entry name" value="NAD(P)-binding Rossmann-fold domains"/>
    <property type="match status" value="1"/>
</dbReference>